<dbReference type="AlphaFoldDB" id="A0A699I268"/>
<reference evidence="2" key="1">
    <citation type="journal article" date="2019" name="Sci. Rep.">
        <title>Draft genome of Tanacetum cinerariifolium, the natural source of mosquito coil.</title>
        <authorList>
            <person name="Yamashiro T."/>
            <person name="Shiraishi A."/>
            <person name="Satake H."/>
            <person name="Nakayama K."/>
        </authorList>
    </citation>
    <scope>NUCLEOTIDE SEQUENCE</scope>
</reference>
<sequence>TNEDDLQAHAVNISKHEDVIEDIPMEEASSDESTTQDESGHDIRICPAKKEKEAELAKEAESARLGTQPKETLNE</sequence>
<evidence type="ECO:0000313" key="2">
    <source>
        <dbReference type="EMBL" id="GEZ11735.1"/>
    </source>
</evidence>
<comment type="caution">
    <text evidence="2">The sequence shown here is derived from an EMBL/GenBank/DDBJ whole genome shotgun (WGS) entry which is preliminary data.</text>
</comment>
<organism evidence="2">
    <name type="scientific">Tanacetum cinerariifolium</name>
    <name type="common">Dalmatian daisy</name>
    <name type="synonym">Chrysanthemum cinerariifolium</name>
    <dbReference type="NCBI Taxonomy" id="118510"/>
    <lineage>
        <taxon>Eukaryota</taxon>
        <taxon>Viridiplantae</taxon>
        <taxon>Streptophyta</taxon>
        <taxon>Embryophyta</taxon>
        <taxon>Tracheophyta</taxon>
        <taxon>Spermatophyta</taxon>
        <taxon>Magnoliopsida</taxon>
        <taxon>eudicotyledons</taxon>
        <taxon>Gunneridae</taxon>
        <taxon>Pentapetalae</taxon>
        <taxon>asterids</taxon>
        <taxon>campanulids</taxon>
        <taxon>Asterales</taxon>
        <taxon>Asteraceae</taxon>
        <taxon>Asteroideae</taxon>
        <taxon>Anthemideae</taxon>
        <taxon>Anthemidinae</taxon>
        <taxon>Tanacetum</taxon>
    </lineage>
</organism>
<accession>A0A699I268</accession>
<feature type="region of interest" description="Disordered" evidence="1">
    <location>
        <begin position="1"/>
        <end position="75"/>
    </location>
</feature>
<evidence type="ECO:0000256" key="1">
    <source>
        <dbReference type="SAM" id="MobiDB-lite"/>
    </source>
</evidence>
<name>A0A699I268_TANCI</name>
<feature type="compositionally biased region" description="Basic and acidic residues" evidence="1">
    <location>
        <begin position="38"/>
        <end position="62"/>
    </location>
</feature>
<feature type="compositionally biased region" description="Acidic residues" evidence="1">
    <location>
        <begin position="19"/>
        <end position="30"/>
    </location>
</feature>
<protein>
    <submittedName>
        <fullName evidence="2">Uncharacterized protein</fullName>
    </submittedName>
</protein>
<gene>
    <name evidence="2" type="ORF">Tci_483708</name>
</gene>
<dbReference type="EMBL" id="BKCJ010242608">
    <property type="protein sequence ID" value="GEZ11735.1"/>
    <property type="molecule type" value="Genomic_DNA"/>
</dbReference>
<feature type="non-terminal residue" evidence="2">
    <location>
        <position position="1"/>
    </location>
</feature>
<proteinExistence type="predicted"/>